<dbReference type="EMBL" id="CP006681">
    <property type="protein sequence ID" value="AHI53409.1"/>
    <property type="molecule type" value="Genomic_DNA"/>
</dbReference>
<gene>
    <name evidence="1" type="ORF">SCULI_v1c10690</name>
</gene>
<sequence length="186" mass="21972">MLKMLKINNKINHFLDKSLKETNIVFKSDSKEVVLFMTNSLRREILNTIKKTLKEIFNLNAYSLFYDKDNSKNIIMIANKEILSDESRVAIVKLLNQIIIAKFNIKLFFAIADYYQLYLSIKNFDINKIKDQILNTIKTKQETKLYSITKKHRKQIYKLAIKYSKIKSKSVNIYAGKNINIIYKMD</sequence>
<keyword evidence="2" id="KW-1185">Reference proteome</keyword>
<organism evidence="1 2">
    <name type="scientific">Spiroplasma culicicola AES-1</name>
    <dbReference type="NCBI Taxonomy" id="1276246"/>
    <lineage>
        <taxon>Bacteria</taxon>
        <taxon>Bacillati</taxon>
        <taxon>Mycoplasmatota</taxon>
        <taxon>Mollicutes</taxon>
        <taxon>Entomoplasmatales</taxon>
        <taxon>Spiroplasmataceae</taxon>
        <taxon>Spiroplasma</taxon>
    </lineage>
</organism>
<proteinExistence type="predicted"/>
<dbReference type="HOGENOM" id="CLU_1453557_0_0_14"/>
<reference evidence="1 2" key="1">
    <citation type="journal article" date="2014" name="Genome Biol. Evol.">
        <title>Molecular evolution of the substrate utilization strategies and putative virulence factors in mosquito-associated Spiroplasma species.</title>
        <authorList>
            <person name="Chang T.H."/>
            <person name="Lo W.S."/>
            <person name="Ku C."/>
            <person name="Chen L.L."/>
            <person name="Kuo C.H."/>
        </authorList>
    </citation>
    <scope>NUCLEOTIDE SEQUENCE [LARGE SCALE GENOMIC DNA]</scope>
    <source>
        <strain evidence="1">AES-1</strain>
    </source>
</reference>
<name>W6AI76_9MOLU</name>
<evidence type="ECO:0000313" key="1">
    <source>
        <dbReference type="EMBL" id="AHI53409.1"/>
    </source>
</evidence>
<protein>
    <submittedName>
        <fullName evidence="1">Uncharacterized protein</fullName>
    </submittedName>
</protein>
<accession>W6AI76</accession>
<dbReference type="RefSeq" id="WP_025363630.1">
    <property type="nucleotide sequence ID" value="NZ_CP006681.1"/>
</dbReference>
<dbReference type="AlphaFoldDB" id="W6AI76"/>
<dbReference type="STRING" id="1276246.SCULI_v1c10690"/>
<evidence type="ECO:0000313" key="2">
    <source>
        <dbReference type="Proteomes" id="UP000019267"/>
    </source>
</evidence>
<dbReference type="Proteomes" id="UP000019267">
    <property type="component" value="Chromosome"/>
</dbReference>
<dbReference type="OrthoDB" id="389585at2"/>
<dbReference type="PATRIC" id="fig|1276246.3.peg.1066"/>
<dbReference type="KEGG" id="scq:SCULI_v1c10690"/>